<dbReference type="AlphaFoldDB" id="A0AAD7ENE4"/>
<feature type="compositionally biased region" description="Basic and acidic residues" evidence="1">
    <location>
        <begin position="250"/>
        <end position="264"/>
    </location>
</feature>
<sequence>MSLKLPKIQLELWGPATWRKGRVEEQSSSNRHEYLRDHARVHGRSKVCIVGDSGRRTSCPEPAGGRGSFVREVTSFTPTTSSWVVWIPSCFVERGGQLEAVANCTNQSQSIDSDGDQNKLWEEEAQNLAGAGVSVTRETSEQSASGIRLPPKMDEATIKYRRDGKKKATDEGLNGRTVPWSRIARHVGNQTSLIVTAFKPVIGAPCRAVPPCGAVSCGITADSVATPRLTVTYGGAARQGAPITGLNAMHEPRQRLRKEVERKSRNQVHRRNVADTSSRDSGTREEIPRGKPQLKQIAALQKRGALSHVENSKWKLWKDLPALYGGDWSQVHGSEIQKVLGKNIREKKKVGQAMMKVIEPRQTLTPPGTL</sequence>
<reference evidence="2" key="1">
    <citation type="submission" date="2023-03" db="EMBL/GenBank/DDBJ databases">
        <title>Massive genome expansion in bonnet fungi (Mycena s.s.) driven by repeated elements and novel gene families across ecological guilds.</title>
        <authorList>
            <consortium name="Lawrence Berkeley National Laboratory"/>
            <person name="Harder C.B."/>
            <person name="Miyauchi S."/>
            <person name="Viragh M."/>
            <person name="Kuo A."/>
            <person name="Thoen E."/>
            <person name="Andreopoulos B."/>
            <person name="Lu D."/>
            <person name="Skrede I."/>
            <person name="Drula E."/>
            <person name="Henrissat B."/>
            <person name="Morin E."/>
            <person name="Kohler A."/>
            <person name="Barry K."/>
            <person name="LaButti K."/>
            <person name="Morin E."/>
            <person name="Salamov A."/>
            <person name="Lipzen A."/>
            <person name="Mereny Z."/>
            <person name="Hegedus B."/>
            <person name="Baldrian P."/>
            <person name="Stursova M."/>
            <person name="Weitz H."/>
            <person name="Taylor A."/>
            <person name="Grigoriev I.V."/>
            <person name="Nagy L.G."/>
            <person name="Martin F."/>
            <person name="Kauserud H."/>
        </authorList>
    </citation>
    <scope>NUCLEOTIDE SEQUENCE</scope>
    <source>
        <strain evidence="2">CBHHK002</strain>
    </source>
</reference>
<feature type="region of interest" description="Disordered" evidence="1">
    <location>
        <begin position="243"/>
        <end position="294"/>
    </location>
</feature>
<protein>
    <submittedName>
        <fullName evidence="2">Uncharacterized protein</fullName>
    </submittedName>
</protein>
<dbReference type="EMBL" id="JARIHO010000028">
    <property type="protein sequence ID" value="KAJ7339295.1"/>
    <property type="molecule type" value="Genomic_DNA"/>
</dbReference>
<gene>
    <name evidence="2" type="ORF">DFH08DRAFT_812684</name>
</gene>
<proteinExistence type="predicted"/>
<dbReference type="Proteomes" id="UP001218218">
    <property type="component" value="Unassembled WGS sequence"/>
</dbReference>
<evidence type="ECO:0000313" key="3">
    <source>
        <dbReference type="Proteomes" id="UP001218218"/>
    </source>
</evidence>
<accession>A0AAD7ENE4</accession>
<feature type="compositionally biased region" description="Basic and acidic residues" evidence="1">
    <location>
        <begin position="277"/>
        <end position="289"/>
    </location>
</feature>
<evidence type="ECO:0000313" key="2">
    <source>
        <dbReference type="EMBL" id="KAJ7339295.1"/>
    </source>
</evidence>
<name>A0AAD7ENE4_9AGAR</name>
<evidence type="ECO:0000256" key="1">
    <source>
        <dbReference type="SAM" id="MobiDB-lite"/>
    </source>
</evidence>
<organism evidence="2 3">
    <name type="scientific">Mycena albidolilacea</name>
    <dbReference type="NCBI Taxonomy" id="1033008"/>
    <lineage>
        <taxon>Eukaryota</taxon>
        <taxon>Fungi</taxon>
        <taxon>Dikarya</taxon>
        <taxon>Basidiomycota</taxon>
        <taxon>Agaricomycotina</taxon>
        <taxon>Agaricomycetes</taxon>
        <taxon>Agaricomycetidae</taxon>
        <taxon>Agaricales</taxon>
        <taxon>Marasmiineae</taxon>
        <taxon>Mycenaceae</taxon>
        <taxon>Mycena</taxon>
    </lineage>
</organism>
<keyword evidence="3" id="KW-1185">Reference proteome</keyword>
<comment type="caution">
    <text evidence="2">The sequence shown here is derived from an EMBL/GenBank/DDBJ whole genome shotgun (WGS) entry which is preliminary data.</text>
</comment>